<dbReference type="PRINTS" id="PR00789">
    <property type="entry name" value="OSIALOPTASE"/>
</dbReference>
<evidence type="ECO:0000313" key="11">
    <source>
        <dbReference type="Proteomes" id="UP000663499"/>
    </source>
</evidence>
<comment type="catalytic activity">
    <reaction evidence="7 8">
        <text>L-threonylcarbamoyladenylate + adenosine(37) in tRNA = N(6)-L-threonylcarbamoyladenosine(37) in tRNA + AMP + H(+)</text>
        <dbReference type="Rhea" id="RHEA:37059"/>
        <dbReference type="Rhea" id="RHEA-COMP:10162"/>
        <dbReference type="Rhea" id="RHEA-COMP:10163"/>
        <dbReference type="ChEBI" id="CHEBI:15378"/>
        <dbReference type="ChEBI" id="CHEBI:73682"/>
        <dbReference type="ChEBI" id="CHEBI:74411"/>
        <dbReference type="ChEBI" id="CHEBI:74418"/>
        <dbReference type="ChEBI" id="CHEBI:456215"/>
        <dbReference type="EC" id="2.3.1.234"/>
    </reaction>
</comment>
<evidence type="ECO:0000256" key="3">
    <source>
        <dbReference type="ARBA" id="ARBA00022694"/>
    </source>
</evidence>
<evidence type="ECO:0000313" key="10">
    <source>
        <dbReference type="EMBL" id="QSX08019.1"/>
    </source>
</evidence>
<dbReference type="HAMAP" id="MF_01445">
    <property type="entry name" value="TsaD"/>
    <property type="match status" value="1"/>
</dbReference>
<comment type="cofactor">
    <cofactor evidence="8">
        <name>Fe(2+)</name>
        <dbReference type="ChEBI" id="CHEBI:29033"/>
    </cofactor>
    <text evidence="8">Binds 1 Fe(2+) ion per subunit.</text>
</comment>
<dbReference type="GO" id="GO:0005506">
    <property type="term" value="F:iron ion binding"/>
    <property type="evidence" value="ECO:0007669"/>
    <property type="project" value="UniProtKB-UniRule"/>
</dbReference>
<feature type="binding site" evidence="8">
    <location>
        <position position="119"/>
    </location>
    <ligand>
        <name>Fe cation</name>
        <dbReference type="ChEBI" id="CHEBI:24875"/>
    </ligand>
</feature>
<feature type="binding site" evidence="8">
    <location>
        <position position="184"/>
    </location>
    <ligand>
        <name>substrate</name>
    </ligand>
</feature>
<feature type="binding site" evidence="8">
    <location>
        <position position="115"/>
    </location>
    <ligand>
        <name>Fe cation</name>
        <dbReference type="ChEBI" id="CHEBI:24875"/>
    </ligand>
</feature>
<keyword evidence="6 8" id="KW-0012">Acyltransferase</keyword>
<feature type="binding site" evidence="8">
    <location>
        <position position="188"/>
    </location>
    <ligand>
        <name>substrate</name>
    </ligand>
</feature>
<dbReference type="GO" id="GO:0002949">
    <property type="term" value="P:tRNA threonylcarbamoyladenosine modification"/>
    <property type="evidence" value="ECO:0007669"/>
    <property type="project" value="UniProtKB-UniRule"/>
</dbReference>
<keyword evidence="5 8" id="KW-0408">Iron</keyword>
<dbReference type="Gene3D" id="3.30.420.40">
    <property type="match status" value="2"/>
</dbReference>
<keyword evidence="1 8" id="KW-0963">Cytoplasm</keyword>
<dbReference type="Pfam" id="PF00814">
    <property type="entry name" value="TsaD"/>
    <property type="match status" value="1"/>
</dbReference>
<keyword evidence="4 8" id="KW-0479">Metal-binding</keyword>
<dbReference type="FunFam" id="3.30.420.40:FF:000012">
    <property type="entry name" value="tRNA N6-adenosine threonylcarbamoyltransferase"/>
    <property type="match status" value="1"/>
</dbReference>
<reference evidence="10" key="1">
    <citation type="submission" date="2021-03" db="EMBL/GenBank/DDBJ databases">
        <title>Alkalibacter marinus sp. nov., isolated from tidal flat sediment.</title>
        <authorList>
            <person name="Namirimu T."/>
            <person name="Yang J.-A."/>
            <person name="Yang S.-H."/>
            <person name="Kim Y.-J."/>
            <person name="Kwon K.K."/>
        </authorList>
    </citation>
    <scope>NUCLEOTIDE SEQUENCE</scope>
    <source>
        <strain evidence="10">ES005</strain>
    </source>
</reference>
<sequence>MKKDAIILGIESSCDETSAAIVKNGRQVLSNVIYSQIDIHQPYGGVVPEIASRNHVKKIGIIVAQAFKDANISYDDVDAVAVTYGPGLVGSLLVGLSFAKAFSFAAGKPLIGVNHIEGHISANYIDNPDLEPPYLTLVVSGGHTHLIRVDDYDSYEVLGQTRDDAAGEAFDKIARTLKLGYPGGPAIDKAALLGDPHAVEFPRAYLEENSFDFSFSGLKSAVLNHLNGLKMKGKEFRVEDIAASFQMAVVDVLVDKTVAAAVATGLKEICLSGGVSCNSLLRKKMRQRCQSEGLVLHYPKATYCTDNGAMIAGAGYFKYEAGVFAPEDLTADPNLRLG</sequence>
<evidence type="ECO:0000256" key="4">
    <source>
        <dbReference type="ARBA" id="ARBA00022723"/>
    </source>
</evidence>
<dbReference type="RefSeq" id="WP_207299361.1">
    <property type="nucleotide sequence ID" value="NZ_CP071444.1"/>
</dbReference>
<name>A0A975AHV4_9FIRM</name>
<dbReference type="CDD" id="cd24133">
    <property type="entry name" value="ASKHA_NBD_TsaD_bac"/>
    <property type="match status" value="1"/>
</dbReference>
<dbReference type="AlphaFoldDB" id="A0A975AHV4"/>
<dbReference type="FunFam" id="3.30.420.40:FF:000040">
    <property type="entry name" value="tRNA N6-adenosine threonylcarbamoyltransferase"/>
    <property type="match status" value="1"/>
</dbReference>
<dbReference type="EMBL" id="CP071444">
    <property type="protein sequence ID" value="QSX08019.1"/>
    <property type="molecule type" value="Genomic_DNA"/>
</dbReference>
<dbReference type="SUPFAM" id="SSF53067">
    <property type="entry name" value="Actin-like ATPase domain"/>
    <property type="match status" value="2"/>
</dbReference>
<dbReference type="EC" id="2.3.1.234" evidence="8"/>
<keyword evidence="3 8" id="KW-0819">tRNA processing</keyword>
<comment type="function">
    <text evidence="8">Required for the formation of a threonylcarbamoyl group on adenosine at position 37 (t(6)A37) in tRNAs that read codons beginning with adenine. Is involved in the transfer of the threonylcarbamoyl moiety of threonylcarbamoyl-AMP (TC-AMP) to the N6 group of A37, together with TsaE and TsaB. TsaD likely plays a direct catalytic role in this reaction.</text>
</comment>
<keyword evidence="2 8" id="KW-0808">Transferase</keyword>
<feature type="binding site" evidence="8">
    <location>
        <position position="278"/>
    </location>
    <ligand>
        <name>substrate</name>
    </ligand>
</feature>
<evidence type="ECO:0000256" key="7">
    <source>
        <dbReference type="ARBA" id="ARBA00048117"/>
    </source>
</evidence>
<proteinExistence type="inferred from homology"/>
<dbReference type="InterPro" id="IPR022450">
    <property type="entry name" value="TsaD"/>
</dbReference>
<accession>A0A975AHV4</accession>
<evidence type="ECO:0000256" key="5">
    <source>
        <dbReference type="ARBA" id="ARBA00023004"/>
    </source>
</evidence>
<dbReference type="PANTHER" id="PTHR11735:SF6">
    <property type="entry name" value="TRNA N6-ADENOSINE THREONYLCARBAMOYLTRANSFERASE, MITOCHONDRIAL"/>
    <property type="match status" value="1"/>
</dbReference>
<feature type="binding site" evidence="8">
    <location>
        <position position="306"/>
    </location>
    <ligand>
        <name>Fe cation</name>
        <dbReference type="ChEBI" id="CHEBI:24875"/>
    </ligand>
</feature>
<dbReference type="InterPro" id="IPR000905">
    <property type="entry name" value="Gcp-like_dom"/>
</dbReference>
<dbReference type="GO" id="GO:0005737">
    <property type="term" value="C:cytoplasm"/>
    <property type="evidence" value="ECO:0007669"/>
    <property type="project" value="UniProtKB-SubCell"/>
</dbReference>
<comment type="subcellular location">
    <subcellularLocation>
        <location evidence="8">Cytoplasm</location>
    </subcellularLocation>
</comment>
<evidence type="ECO:0000256" key="8">
    <source>
        <dbReference type="HAMAP-Rule" id="MF_01445"/>
    </source>
</evidence>
<dbReference type="InterPro" id="IPR017861">
    <property type="entry name" value="KAE1/TsaD"/>
</dbReference>
<keyword evidence="11" id="KW-1185">Reference proteome</keyword>
<dbReference type="KEGG" id="alka:J0B03_09430"/>
<feature type="binding site" evidence="8">
    <location>
        <position position="171"/>
    </location>
    <ligand>
        <name>substrate</name>
    </ligand>
</feature>
<dbReference type="Proteomes" id="UP000663499">
    <property type="component" value="Chromosome"/>
</dbReference>
<evidence type="ECO:0000256" key="2">
    <source>
        <dbReference type="ARBA" id="ARBA00022679"/>
    </source>
</evidence>
<dbReference type="NCBIfam" id="TIGR00329">
    <property type="entry name" value="gcp_kae1"/>
    <property type="match status" value="1"/>
</dbReference>
<protein>
    <recommendedName>
        <fullName evidence="8">tRNA N6-adenosine threonylcarbamoyltransferase</fullName>
        <ecNumber evidence="8">2.3.1.234</ecNumber>
    </recommendedName>
    <alternativeName>
        <fullName evidence="8">N6-L-threonylcarbamoyladenine synthase</fullName>
        <shortName evidence="8">t(6)A synthase</shortName>
    </alternativeName>
    <alternativeName>
        <fullName evidence="8">t(6)A37 threonylcarbamoyladenosine biosynthesis protein TsaD</fullName>
    </alternativeName>
    <alternativeName>
        <fullName evidence="8">tRNA threonylcarbamoyladenosine biosynthesis protein TsaD</fullName>
    </alternativeName>
</protein>
<evidence type="ECO:0000256" key="1">
    <source>
        <dbReference type="ARBA" id="ARBA00022490"/>
    </source>
</evidence>
<feature type="domain" description="Gcp-like" evidence="9">
    <location>
        <begin position="27"/>
        <end position="312"/>
    </location>
</feature>
<organism evidence="10 11">
    <name type="scientific">Alkalibacter rhizosphaerae</name>
    <dbReference type="NCBI Taxonomy" id="2815577"/>
    <lineage>
        <taxon>Bacteria</taxon>
        <taxon>Bacillati</taxon>
        <taxon>Bacillota</taxon>
        <taxon>Clostridia</taxon>
        <taxon>Eubacteriales</taxon>
        <taxon>Eubacteriaceae</taxon>
        <taxon>Alkalibacter</taxon>
    </lineage>
</organism>
<dbReference type="NCBIfam" id="TIGR03723">
    <property type="entry name" value="T6A_TsaD_YgjD"/>
    <property type="match status" value="1"/>
</dbReference>
<gene>
    <name evidence="8 10" type="primary">tsaD</name>
    <name evidence="10" type="ORF">J0B03_09430</name>
</gene>
<dbReference type="GO" id="GO:0061711">
    <property type="term" value="F:tRNA N(6)-L-threonylcarbamoyladenine synthase activity"/>
    <property type="evidence" value="ECO:0007669"/>
    <property type="project" value="UniProtKB-EC"/>
</dbReference>
<feature type="binding site" evidence="8">
    <location>
        <begin position="138"/>
        <end position="142"/>
    </location>
    <ligand>
        <name>substrate</name>
    </ligand>
</feature>
<evidence type="ECO:0000259" key="9">
    <source>
        <dbReference type="Pfam" id="PF00814"/>
    </source>
</evidence>
<evidence type="ECO:0000256" key="6">
    <source>
        <dbReference type="ARBA" id="ARBA00023315"/>
    </source>
</evidence>
<dbReference type="InterPro" id="IPR043129">
    <property type="entry name" value="ATPase_NBD"/>
</dbReference>
<comment type="similarity">
    <text evidence="8">Belongs to the KAE1 / TsaD family.</text>
</comment>
<dbReference type="PANTHER" id="PTHR11735">
    <property type="entry name" value="TRNA N6-ADENOSINE THREONYLCARBAMOYLTRANSFERASE"/>
    <property type="match status" value="1"/>
</dbReference>